<sequence length="239" mass="25777">MKSSFLPLLPLGLAATAAAQEFCEQYGTATAGSYIINNNLWGQDSGQGSQCTGLDGSTDTGVSWHTTWTWSGGENEVKSYANSGLTLGEVKLVSELTSIPTTAEWAYDNTDIRADVAYDLFTAADPNHVTYSGDYELMIWLARYGGVQPIGEQIGEANVAGATWELWNGYNGDMNVFSFVAPNPATSFNADIKEFWDLLVSDHQYPADSQYLINLQFGTEPFTGGEATLTVSSWSASVA</sequence>
<proteinExistence type="inferred from homology"/>
<keyword evidence="3 4" id="KW-0326">Glycosidase</keyword>
<keyword evidence="4" id="KW-0119">Carbohydrate metabolism</keyword>
<comment type="caution">
    <text evidence="6">The sequence shown here is derived from an EMBL/GenBank/DDBJ whole genome shotgun (WGS) entry which is preliminary data.</text>
</comment>
<dbReference type="GeneID" id="98142459"/>
<feature type="signal peptide" evidence="5">
    <location>
        <begin position="1"/>
        <end position="19"/>
    </location>
</feature>
<dbReference type="Gene3D" id="2.60.120.180">
    <property type="match status" value="1"/>
</dbReference>
<evidence type="ECO:0000256" key="1">
    <source>
        <dbReference type="ARBA" id="ARBA00005519"/>
    </source>
</evidence>
<evidence type="ECO:0000256" key="3">
    <source>
        <dbReference type="ARBA" id="ARBA00023295"/>
    </source>
</evidence>
<dbReference type="InterPro" id="IPR002594">
    <property type="entry name" value="GH12"/>
</dbReference>
<dbReference type="InterPro" id="IPR013319">
    <property type="entry name" value="GH11/12"/>
</dbReference>
<evidence type="ECO:0000256" key="5">
    <source>
        <dbReference type="SAM" id="SignalP"/>
    </source>
</evidence>
<reference evidence="6 7" key="1">
    <citation type="submission" date="2024-07" db="EMBL/GenBank/DDBJ databases">
        <title>Section-level genome sequencing and comparative genomics of Aspergillus sections Usti and Cavernicolus.</title>
        <authorList>
            <consortium name="Lawrence Berkeley National Laboratory"/>
            <person name="Nybo J.L."/>
            <person name="Vesth T.C."/>
            <person name="Theobald S."/>
            <person name="Frisvad J.C."/>
            <person name="Larsen T.O."/>
            <person name="Kjaerboelling I."/>
            <person name="Rothschild-Mancinelli K."/>
            <person name="Lyhne E.K."/>
            <person name="Kogle M.E."/>
            <person name="Barry K."/>
            <person name="Clum A."/>
            <person name="Na H."/>
            <person name="Ledsgaard L."/>
            <person name="Lin J."/>
            <person name="Lipzen A."/>
            <person name="Kuo A."/>
            <person name="Riley R."/>
            <person name="Mondo S."/>
            <person name="Labutti K."/>
            <person name="Haridas S."/>
            <person name="Pangalinan J."/>
            <person name="Salamov A.A."/>
            <person name="Simmons B.A."/>
            <person name="Magnuson J.K."/>
            <person name="Chen J."/>
            <person name="Drula E."/>
            <person name="Henrissat B."/>
            <person name="Wiebenga A."/>
            <person name="Lubbers R.J."/>
            <person name="Gomes A.C."/>
            <person name="Macurrencykelacurrency M.R."/>
            <person name="Stajich J."/>
            <person name="Grigoriev I.V."/>
            <person name="Mortensen U.H."/>
            <person name="De Vries R.P."/>
            <person name="Baker S.E."/>
            <person name="Andersen M.R."/>
        </authorList>
    </citation>
    <scope>NUCLEOTIDE SEQUENCE [LARGE SCALE GENOMIC DNA]</scope>
    <source>
        <strain evidence="6 7">CBS 449.75</strain>
    </source>
</reference>
<keyword evidence="4" id="KW-0378">Hydrolase</keyword>
<dbReference type="SUPFAM" id="SSF49899">
    <property type="entry name" value="Concanavalin A-like lectins/glucanases"/>
    <property type="match status" value="1"/>
</dbReference>
<keyword evidence="2 5" id="KW-0732">Signal</keyword>
<keyword evidence="4" id="KW-0624">Polysaccharide degradation</keyword>
<feature type="chain" id="PRO_5047169039" evidence="5">
    <location>
        <begin position="20"/>
        <end position="239"/>
    </location>
</feature>
<name>A0ABR4LZH4_9EURO</name>
<dbReference type="PANTHER" id="PTHR34002">
    <property type="entry name" value="BLR1656 PROTEIN"/>
    <property type="match status" value="1"/>
</dbReference>
<evidence type="ECO:0000256" key="4">
    <source>
        <dbReference type="RuleBase" id="RU361163"/>
    </source>
</evidence>
<evidence type="ECO:0000313" key="7">
    <source>
        <dbReference type="Proteomes" id="UP001610432"/>
    </source>
</evidence>
<dbReference type="InterPro" id="IPR013320">
    <property type="entry name" value="ConA-like_dom_sf"/>
</dbReference>
<organism evidence="6 7">
    <name type="scientific">Aspergillus lucknowensis</name>
    <dbReference type="NCBI Taxonomy" id="176173"/>
    <lineage>
        <taxon>Eukaryota</taxon>
        <taxon>Fungi</taxon>
        <taxon>Dikarya</taxon>
        <taxon>Ascomycota</taxon>
        <taxon>Pezizomycotina</taxon>
        <taxon>Eurotiomycetes</taxon>
        <taxon>Eurotiomycetidae</taxon>
        <taxon>Eurotiales</taxon>
        <taxon>Aspergillaceae</taxon>
        <taxon>Aspergillus</taxon>
        <taxon>Aspergillus subgen. Nidulantes</taxon>
    </lineage>
</organism>
<evidence type="ECO:0000313" key="6">
    <source>
        <dbReference type="EMBL" id="KAL2869895.1"/>
    </source>
</evidence>
<evidence type="ECO:0000256" key="2">
    <source>
        <dbReference type="ARBA" id="ARBA00022729"/>
    </source>
</evidence>
<dbReference type="Proteomes" id="UP001610432">
    <property type="component" value="Unassembled WGS sequence"/>
</dbReference>
<protein>
    <submittedName>
        <fullName evidence="6">Endoglucanase I</fullName>
    </submittedName>
</protein>
<dbReference type="Pfam" id="PF01670">
    <property type="entry name" value="Glyco_hydro_12"/>
    <property type="match status" value="1"/>
</dbReference>
<dbReference type="RefSeq" id="XP_070888874.1">
    <property type="nucleotide sequence ID" value="XM_071027387.1"/>
</dbReference>
<gene>
    <name evidence="6" type="ORF">BJX67DRAFT_324516</name>
</gene>
<keyword evidence="7" id="KW-1185">Reference proteome</keyword>
<comment type="similarity">
    <text evidence="1 4">Belongs to the glycosyl hydrolase 12 (cellulase H) family.</text>
</comment>
<accession>A0ABR4LZH4</accession>
<dbReference type="EMBL" id="JBFXLQ010000008">
    <property type="protein sequence ID" value="KAL2869895.1"/>
    <property type="molecule type" value="Genomic_DNA"/>
</dbReference>
<dbReference type="PANTHER" id="PTHR34002:SF10">
    <property type="entry name" value="PUTATIVE-RELATED"/>
    <property type="match status" value="1"/>
</dbReference>